<dbReference type="InterPro" id="IPR014015">
    <property type="entry name" value="Helicase_SF3_DNA-vir"/>
</dbReference>
<dbReference type="InterPro" id="IPR006500">
    <property type="entry name" value="Helicase_put_C_phage/plasmid"/>
</dbReference>
<dbReference type="NCBIfam" id="TIGR01613">
    <property type="entry name" value="primase_Cterm"/>
    <property type="match status" value="1"/>
</dbReference>
<evidence type="ECO:0000313" key="6">
    <source>
        <dbReference type="Proteomes" id="UP000474159"/>
    </source>
</evidence>
<dbReference type="GO" id="GO:0016787">
    <property type="term" value="F:hydrolase activity"/>
    <property type="evidence" value="ECO:0007669"/>
    <property type="project" value="UniProtKB-KW"/>
</dbReference>
<keyword evidence="1" id="KW-0547">Nucleotide-binding</keyword>
<dbReference type="InterPro" id="IPR027417">
    <property type="entry name" value="P-loop_NTPase"/>
</dbReference>
<gene>
    <name evidence="5" type="ORF">F6X53_30345</name>
</gene>
<dbReference type="Gene3D" id="3.40.50.300">
    <property type="entry name" value="P-loop containing nucleotide triphosphate hydrolases"/>
    <property type="match status" value="1"/>
</dbReference>
<dbReference type="GO" id="GO:0005524">
    <property type="term" value="F:ATP binding"/>
    <property type="evidence" value="ECO:0007669"/>
    <property type="project" value="UniProtKB-KW"/>
</dbReference>
<comment type="caution">
    <text evidence="5">The sequence shown here is derived from an EMBL/GenBank/DDBJ whole genome shotgun (WGS) entry which is preliminary data.</text>
</comment>
<keyword evidence="6" id="KW-1185">Reference proteome</keyword>
<name>A0A6L3SRR7_9HYPH</name>
<evidence type="ECO:0000313" key="5">
    <source>
        <dbReference type="EMBL" id="KAB1070170.1"/>
    </source>
</evidence>
<dbReference type="InterPro" id="IPR051620">
    <property type="entry name" value="ORF904-like_C"/>
</dbReference>
<dbReference type="EMBL" id="VZZK01000067">
    <property type="protein sequence ID" value="KAB1070170.1"/>
    <property type="molecule type" value="Genomic_DNA"/>
</dbReference>
<evidence type="ECO:0000256" key="2">
    <source>
        <dbReference type="ARBA" id="ARBA00022801"/>
    </source>
</evidence>
<dbReference type="RefSeq" id="WP_151005388.1">
    <property type="nucleotide sequence ID" value="NZ_BPQY01000247.1"/>
</dbReference>
<evidence type="ECO:0000259" key="4">
    <source>
        <dbReference type="PROSITE" id="PS51206"/>
    </source>
</evidence>
<dbReference type="Proteomes" id="UP000474159">
    <property type="component" value="Unassembled WGS sequence"/>
</dbReference>
<dbReference type="PANTHER" id="PTHR35372:SF2">
    <property type="entry name" value="SF3 HELICASE DOMAIN-CONTAINING PROTEIN"/>
    <property type="match status" value="1"/>
</dbReference>
<accession>A0A6L3SRR7</accession>
<feature type="domain" description="SF3 helicase" evidence="4">
    <location>
        <begin position="1"/>
        <end position="81"/>
    </location>
</feature>
<sequence>MPVDEEGRPWAEARIKAITGGDKIEARFMRQDFFEYTPQFKLFISGNHKPRLRSVDEATSRRFQVIPFTVTIPPEERDKGLEQKLKSEWPGILAWMIEGCLLWQREGLNPPEAVRTSTSSYFNDEDTVLRWFEECCEADPSARTASSEAYDSFVSWATRAREFVLSQKAFSERLAVRAERLGLTKGSDRKGAHFQGLRVREEEFAPF</sequence>
<organism evidence="5 6">
    <name type="scientific">Methylobacterium soli</name>
    <dbReference type="NCBI Taxonomy" id="553447"/>
    <lineage>
        <taxon>Bacteria</taxon>
        <taxon>Pseudomonadati</taxon>
        <taxon>Pseudomonadota</taxon>
        <taxon>Alphaproteobacteria</taxon>
        <taxon>Hyphomicrobiales</taxon>
        <taxon>Methylobacteriaceae</taxon>
        <taxon>Methylobacterium</taxon>
    </lineage>
</organism>
<dbReference type="AlphaFoldDB" id="A0A6L3SRR7"/>
<evidence type="ECO:0000256" key="1">
    <source>
        <dbReference type="ARBA" id="ARBA00022741"/>
    </source>
</evidence>
<evidence type="ECO:0000256" key="3">
    <source>
        <dbReference type="ARBA" id="ARBA00022840"/>
    </source>
</evidence>
<keyword evidence="3" id="KW-0067">ATP-binding</keyword>
<proteinExistence type="predicted"/>
<dbReference type="PANTHER" id="PTHR35372">
    <property type="entry name" value="ATP BINDING PROTEIN-RELATED"/>
    <property type="match status" value="1"/>
</dbReference>
<reference evidence="5 6" key="1">
    <citation type="submission" date="2019-09" db="EMBL/GenBank/DDBJ databases">
        <title>YIM 48816 draft genome.</title>
        <authorList>
            <person name="Jiang L."/>
        </authorList>
    </citation>
    <scope>NUCLEOTIDE SEQUENCE [LARGE SCALE GENOMIC DNA]</scope>
    <source>
        <strain evidence="5 6">YIM 48816</strain>
    </source>
</reference>
<keyword evidence="2" id="KW-0378">Hydrolase</keyword>
<dbReference type="OrthoDB" id="9763644at2"/>
<protein>
    <recommendedName>
        <fullName evidence="4">SF3 helicase domain-containing protein</fullName>
    </recommendedName>
</protein>
<dbReference type="PROSITE" id="PS51206">
    <property type="entry name" value="SF3_HELICASE_1"/>
    <property type="match status" value="1"/>
</dbReference>